<dbReference type="SUPFAM" id="SSF53335">
    <property type="entry name" value="S-adenosyl-L-methionine-dependent methyltransferases"/>
    <property type="match status" value="1"/>
</dbReference>
<evidence type="ECO:0000313" key="6">
    <source>
        <dbReference type="Proteomes" id="UP001150941"/>
    </source>
</evidence>
<dbReference type="GeneID" id="83203211"/>
<comment type="pathway">
    <text evidence="1">Secondary metabolite biosynthesis.</text>
</comment>
<dbReference type="PANTHER" id="PTHR35897">
    <property type="entry name" value="METHYLTRANSFERASE AUSD"/>
    <property type="match status" value="1"/>
</dbReference>
<comment type="similarity">
    <text evidence="4">Belongs to the class I-like SAM-binding methyltransferase superfamily.</text>
</comment>
<dbReference type="RefSeq" id="XP_058328798.1">
    <property type="nucleotide sequence ID" value="XM_058475908.1"/>
</dbReference>
<keyword evidence="6" id="KW-1185">Reference proteome</keyword>
<organism evidence="5 6">
    <name type="scientific">Penicillium chermesinum</name>
    <dbReference type="NCBI Taxonomy" id="63820"/>
    <lineage>
        <taxon>Eukaryota</taxon>
        <taxon>Fungi</taxon>
        <taxon>Dikarya</taxon>
        <taxon>Ascomycota</taxon>
        <taxon>Pezizomycotina</taxon>
        <taxon>Eurotiomycetes</taxon>
        <taxon>Eurotiomycetidae</taxon>
        <taxon>Eurotiales</taxon>
        <taxon>Aspergillaceae</taxon>
        <taxon>Penicillium</taxon>
    </lineage>
</organism>
<comment type="caution">
    <text evidence="5">The sequence shown here is derived from an EMBL/GenBank/DDBJ whole genome shotgun (WGS) entry which is preliminary data.</text>
</comment>
<dbReference type="GO" id="GO:0016740">
    <property type="term" value="F:transferase activity"/>
    <property type="evidence" value="ECO:0007669"/>
    <property type="project" value="UniProtKB-KW"/>
</dbReference>
<evidence type="ECO:0000256" key="1">
    <source>
        <dbReference type="ARBA" id="ARBA00005179"/>
    </source>
</evidence>
<evidence type="ECO:0000256" key="4">
    <source>
        <dbReference type="ARBA" id="ARBA00038314"/>
    </source>
</evidence>
<proteinExistence type="inferred from homology"/>
<dbReference type="PANTHER" id="PTHR35897:SF1">
    <property type="entry name" value="METHYLTRANSFERASE AUSD"/>
    <property type="match status" value="1"/>
</dbReference>
<protein>
    <recommendedName>
        <fullName evidence="7">Methyltransferase domain-containing protein</fullName>
    </recommendedName>
</protein>
<name>A0A9W9NSI9_9EURO</name>
<keyword evidence="3" id="KW-0949">S-adenosyl-L-methionine</keyword>
<evidence type="ECO:0000313" key="5">
    <source>
        <dbReference type="EMBL" id="KAJ5225387.1"/>
    </source>
</evidence>
<sequence>MAKSETELRSMMAKGKDLRELPWFDAEIDEVPEPAKTILERYSQIPADQILDHVKGVRKRAFEVFPYPCIGSYRFLDMSIPESPVYPEVLQRLKSGQKLLDVGCAIGQELRKLVYDGVPGENLYASDLRGEFFDIGYDLFKDRSTLKAKFISTDIFDNNSELIKTLLHQVDIVNAASFFHLFSWDSQVLIGKRLVSLLRAQPGSLIIGRQVGRIDPIDPDDKENAPEHYRHDDKTWLRLWEQIQRETGTQWEVFSRLEEWKGADKLMKSYHNGLQTFKLRFVIRRI</sequence>
<reference evidence="5" key="1">
    <citation type="submission" date="2022-11" db="EMBL/GenBank/DDBJ databases">
        <authorList>
            <person name="Petersen C."/>
        </authorList>
    </citation>
    <scope>NUCLEOTIDE SEQUENCE</scope>
    <source>
        <strain evidence="5">IBT 19713</strain>
    </source>
</reference>
<evidence type="ECO:0000256" key="3">
    <source>
        <dbReference type="ARBA" id="ARBA00022691"/>
    </source>
</evidence>
<gene>
    <name evidence="5" type="ORF">N7468_006612</name>
</gene>
<dbReference type="Proteomes" id="UP001150941">
    <property type="component" value="Unassembled WGS sequence"/>
</dbReference>
<dbReference type="Gene3D" id="3.40.50.150">
    <property type="entry name" value="Vaccinia Virus protein VP39"/>
    <property type="match status" value="1"/>
</dbReference>
<dbReference type="EMBL" id="JAPQKS010000005">
    <property type="protein sequence ID" value="KAJ5225387.1"/>
    <property type="molecule type" value="Genomic_DNA"/>
</dbReference>
<evidence type="ECO:0000256" key="2">
    <source>
        <dbReference type="ARBA" id="ARBA00022679"/>
    </source>
</evidence>
<dbReference type="OrthoDB" id="2094832at2759"/>
<dbReference type="InterPro" id="IPR029063">
    <property type="entry name" value="SAM-dependent_MTases_sf"/>
</dbReference>
<evidence type="ECO:0008006" key="7">
    <source>
        <dbReference type="Google" id="ProtNLM"/>
    </source>
</evidence>
<dbReference type="AlphaFoldDB" id="A0A9W9NSI9"/>
<accession>A0A9W9NSI9</accession>
<dbReference type="InterPro" id="IPR051654">
    <property type="entry name" value="Meroterpenoid_MTases"/>
</dbReference>
<reference evidence="5" key="2">
    <citation type="journal article" date="2023" name="IMA Fungus">
        <title>Comparative genomic study of the Penicillium genus elucidates a diverse pangenome and 15 lateral gene transfer events.</title>
        <authorList>
            <person name="Petersen C."/>
            <person name="Sorensen T."/>
            <person name="Nielsen M.R."/>
            <person name="Sondergaard T.E."/>
            <person name="Sorensen J.L."/>
            <person name="Fitzpatrick D.A."/>
            <person name="Frisvad J.C."/>
            <person name="Nielsen K.L."/>
        </authorList>
    </citation>
    <scope>NUCLEOTIDE SEQUENCE</scope>
    <source>
        <strain evidence="5">IBT 19713</strain>
    </source>
</reference>
<keyword evidence="2" id="KW-0808">Transferase</keyword>